<dbReference type="PANTHER" id="PTHR42771:SF2">
    <property type="entry name" value="IRON(3+)-HYDROXAMATE IMPORT ATP-BINDING PROTEIN FHUC"/>
    <property type="match status" value="1"/>
</dbReference>
<dbReference type="Proteomes" id="UP000653127">
    <property type="component" value="Unassembled WGS sequence"/>
</dbReference>
<keyword evidence="10" id="KW-1185">Reference proteome</keyword>
<evidence type="ECO:0000256" key="3">
    <source>
        <dbReference type="ARBA" id="ARBA00022475"/>
    </source>
</evidence>
<keyword evidence="6" id="KW-0406">Ion transport</keyword>
<dbReference type="InterPro" id="IPR003593">
    <property type="entry name" value="AAA+_ATPase"/>
</dbReference>
<evidence type="ECO:0000256" key="5">
    <source>
        <dbReference type="ARBA" id="ARBA00023004"/>
    </source>
</evidence>
<comment type="caution">
    <text evidence="9">The sequence shown here is derived from an EMBL/GenBank/DDBJ whole genome shotgun (WGS) entry which is preliminary data.</text>
</comment>
<dbReference type="GO" id="GO:0005524">
    <property type="term" value="F:ATP binding"/>
    <property type="evidence" value="ECO:0007669"/>
    <property type="project" value="InterPro"/>
</dbReference>
<dbReference type="PANTHER" id="PTHR42771">
    <property type="entry name" value="IRON(3+)-HYDROXAMATE IMPORT ATP-BINDING PROTEIN FHUC"/>
    <property type="match status" value="1"/>
</dbReference>
<evidence type="ECO:0000256" key="4">
    <source>
        <dbReference type="ARBA" id="ARBA00022496"/>
    </source>
</evidence>
<gene>
    <name evidence="9" type="ORF">H8711_03640</name>
</gene>
<dbReference type="GO" id="GO:0006302">
    <property type="term" value="P:double-strand break repair"/>
    <property type="evidence" value="ECO:0007669"/>
    <property type="project" value="InterPro"/>
</dbReference>
<dbReference type="Pfam" id="PF13304">
    <property type="entry name" value="AAA_21"/>
    <property type="match status" value="1"/>
</dbReference>
<organism evidence="9 10">
    <name type="scientific">Ligaoa zhengdingensis</name>
    <dbReference type="NCBI Taxonomy" id="2763658"/>
    <lineage>
        <taxon>Bacteria</taxon>
        <taxon>Bacillati</taxon>
        <taxon>Bacillota</taxon>
        <taxon>Clostridia</taxon>
        <taxon>Eubacteriales</taxon>
        <taxon>Oscillospiraceae</taxon>
        <taxon>Ligaoa</taxon>
    </lineage>
</organism>
<dbReference type="SUPFAM" id="SSF52540">
    <property type="entry name" value="P-loop containing nucleoside triphosphate hydrolases"/>
    <property type="match status" value="1"/>
</dbReference>
<feature type="domain" description="AAA+ ATPase" evidence="8">
    <location>
        <begin position="40"/>
        <end position="216"/>
    </location>
</feature>
<evidence type="ECO:0000256" key="7">
    <source>
        <dbReference type="ARBA" id="ARBA00023136"/>
    </source>
</evidence>
<dbReference type="AlphaFoldDB" id="A0A926DY87"/>
<keyword evidence="7" id="KW-0472">Membrane</keyword>
<evidence type="ECO:0000256" key="2">
    <source>
        <dbReference type="ARBA" id="ARBA00022448"/>
    </source>
</evidence>
<reference evidence="9" key="1">
    <citation type="submission" date="2020-08" db="EMBL/GenBank/DDBJ databases">
        <title>Genome public.</title>
        <authorList>
            <person name="Liu C."/>
            <person name="Sun Q."/>
        </authorList>
    </citation>
    <scope>NUCLEOTIDE SEQUENCE</scope>
    <source>
        <strain evidence="9">NSJ-31</strain>
    </source>
</reference>
<dbReference type="InterPro" id="IPR027417">
    <property type="entry name" value="P-loop_NTPase"/>
</dbReference>
<dbReference type="InterPro" id="IPR038729">
    <property type="entry name" value="Rad50/SbcC_AAA"/>
</dbReference>
<dbReference type="EMBL" id="JACRST010000003">
    <property type="protein sequence ID" value="MBC8546027.1"/>
    <property type="molecule type" value="Genomic_DNA"/>
</dbReference>
<evidence type="ECO:0000256" key="6">
    <source>
        <dbReference type="ARBA" id="ARBA00023065"/>
    </source>
</evidence>
<sequence>MFSGLYLTRIELRQPVDAELAQSYVFSLPAVKHLGRLELRQPVTFLVGENGTGKSTLLEAVAVACGFNPEGGTRNFSFSTSDTHSLLHRALIVSKGVKRPKDGFFLRAESFYNVATEVDRLDKITPVPLLKSYGGRSLHCQSHGESFLALMLHRFGGQGLYLLDEPEAALSPSSLFAMLIRMRDLVERDSQFLIATHSPILMAYPGAEIYQLDEVGIRLTPYGETSHYLLTRQFLNYPQKMLEDLFRED</sequence>
<proteinExistence type="predicted"/>
<comment type="subcellular location">
    <subcellularLocation>
        <location evidence="1">Cell membrane</location>
        <topology evidence="1">Peripheral membrane protein</topology>
    </subcellularLocation>
</comment>
<keyword evidence="3" id="KW-1003">Cell membrane</keyword>
<evidence type="ECO:0000259" key="8">
    <source>
        <dbReference type="SMART" id="SM00382"/>
    </source>
</evidence>
<dbReference type="GO" id="GO:0006826">
    <property type="term" value="P:iron ion transport"/>
    <property type="evidence" value="ECO:0007669"/>
    <property type="project" value="UniProtKB-KW"/>
</dbReference>
<dbReference type="Pfam" id="PF13476">
    <property type="entry name" value="AAA_23"/>
    <property type="match status" value="1"/>
</dbReference>
<protein>
    <submittedName>
        <fullName evidence="9">AAA family ATPase</fullName>
    </submittedName>
</protein>
<dbReference type="SMART" id="SM00382">
    <property type="entry name" value="AAA"/>
    <property type="match status" value="1"/>
</dbReference>
<evidence type="ECO:0000313" key="10">
    <source>
        <dbReference type="Proteomes" id="UP000653127"/>
    </source>
</evidence>
<dbReference type="InterPro" id="IPR051535">
    <property type="entry name" value="Siderophore_ABC-ATPase"/>
</dbReference>
<evidence type="ECO:0000256" key="1">
    <source>
        <dbReference type="ARBA" id="ARBA00004202"/>
    </source>
</evidence>
<dbReference type="GO" id="GO:0016887">
    <property type="term" value="F:ATP hydrolysis activity"/>
    <property type="evidence" value="ECO:0007669"/>
    <property type="project" value="InterPro"/>
</dbReference>
<keyword evidence="5" id="KW-0408">Iron</keyword>
<name>A0A926DY87_9FIRM</name>
<accession>A0A926DY87</accession>
<dbReference type="GO" id="GO:0005886">
    <property type="term" value="C:plasma membrane"/>
    <property type="evidence" value="ECO:0007669"/>
    <property type="project" value="UniProtKB-SubCell"/>
</dbReference>
<keyword evidence="2" id="KW-0813">Transport</keyword>
<dbReference type="InterPro" id="IPR003959">
    <property type="entry name" value="ATPase_AAA_core"/>
</dbReference>
<evidence type="ECO:0000313" key="9">
    <source>
        <dbReference type="EMBL" id="MBC8546027.1"/>
    </source>
</evidence>
<keyword evidence="4" id="KW-0410">Iron transport</keyword>
<dbReference type="Gene3D" id="3.40.50.300">
    <property type="entry name" value="P-loop containing nucleotide triphosphate hydrolases"/>
    <property type="match status" value="2"/>
</dbReference>